<reference evidence="11 12" key="1">
    <citation type="submission" date="2019-03" db="EMBL/GenBank/DDBJ databases">
        <title>Freshwater and sediment microbial communities from various areas in North America, analyzing microbe dynamics in response to fracking.</title>
        <authorList>
            <person name="Lamendella R."/>
        </authorList>
    </citation>
    <scope>NUCLEOTIDE SEQUENCE [LARGE SCALE GENOMIC DNA]</scope>
    <source>
        <strain evidence="11 12">175.2</strain>
    </source>
</reference>
<evidence type="ECO:0000313" key="11">
    <source>
        <dbReference type="EMBL" id="TCT40151.1"/>
    </source>
</evidence>
<dbReference type="GO" id="GO:0046872">
    <property type="term" value="F:metal ion binding"/>
    <property type="evidence" value="ECO:0007669"/>
    <property type="project" value="UniProtKB-KW"/>
</dbReference>
<keyword evidence="3" id="KW-0964">Secreted</keyword>
<dbReference type="RefSeq" id="WP_207903879.1">
    <property type="nucleotide sequence ID" value="NZ_SMAR01000010.1"/>
</dbReference>
<keyword evidence="12" id="KW-1185">Reference proteome</keyword>
<dbReference type="GO" id="GO:0000166">
    <property type="term" value="F:nucleotide binding"/>
    <property type="evidence" value="ECO:0007669"/>
    <property type="project" value="UniProtKB-KW"/>
</dbReference>
<comment type="caution">
    <text evidence="11">The sequence shown here is derived from an EMBL/GenBank/DDBJ whole genome shotgun (WGS) entry which is preliminary data.</text>
</comment>
<keyword evidence="5 8" id="KW-0732">Signal</keyword>
<sequence length="536" mass="56959">MMSFSRAVLLGASALAISAGSAFAEYDLNILHINDLHSRIEPINNYDSTCSAEDDAEGKCFGGIARVKSAVDQQREALSGENILVLDAGDQFQGSLFYTQYKGAPIAEFMNGIGFDAMAIGNHEFDDGPEELLNFIDAINFPILSGNTIASEDSVVHGKFDGYKVFDVGGEQVAVVSVLATDTGETSSPGAAISFRDEIEYLKEVVPEIEAQGVNKIILLSHVGYKRDQEIAAAVDGIDVIVGGHSHTLLSNSDEDAAGPYPTMVTNPSGVAVPVVTAYAYSKYLGDLSVTFDDDGVVTAANGDPILLDGSIKPDEAFAERVAELDAPLEELKKREVGETDGQINGDRTVCRVEECSMGNLVADAMLERVKDQGIDVAIQNGGGVRASIGEGVVTMGDVLTVLPFQNTLATFQIKGSGIKAALENGLSKIDEGAGRYPQVAGMKYTYDPSKEPGSRVVSVEVMQNGEFVPLDADKVYGVVTNNYVRSGGDGYAIFAEAGMNAYDFGPNLEDVVAEYLAENSPYQPMTDGRIQNVSE</sequence>
<dbReference type="PANTHER" id="PTHR11575">
    <property type="entry name" value="5'-NUCLEOTIDASE-RELATED"/>
    <property type="match status" value="1"/>
</dbReference>
<keyword evidence="7 8" id="KW-0378">Hydrolase</keyword>
<dbReference type="Proteomes" id="UP000295097">
    <property type="component" value="Unassembled WGS sequence"/>
</dbReference>
<dbReference type="PROSITE" id="PS00786">
    <property type="entry name" value="5_NUCLEOTIDASE_2"/>
    <property type="match status" value="1"/>
</dbReference>
<dbReference type="InterPro" id="IPR004843">
    <property type="entry name" value="Calcineurin-like_PHP"/>
</dbReference>
<evidence type="ECO:0000256" key="1">
    <source>
        <dbReference type="ARBA" id="ARBA00004613"/>
    </source>
</evidence>
<protein>
    <submittedName>
        <fullName evidence="11">5'-nucleotidase</fullName>
    </submittedName>
</protein>
<dbReference type="PRINTS" id="PR01607">
    <property type="entry name" value="APYRASEFAMLY"/>
</dbReference>
<dbReference type="GO" id="GO:0016788">
    <property type="term" value="F:hydrolase activity, acting on ester bonds"/>
    <property type="evidence" value="ECO:0007669"/>
    <property type="project" value="InterPro"/>
</dbReference>
<dbReference type="Pfam" id="PF02872">
    <property type="entry name" value="5_nucleotid_C"/>
    <property type="match status" value="1"/>
</dbReference>
<dbReference type="SUPFAM" id="SSF56300">
    <property type="entry name" value="Metallo-dependent phosphatases"/>
    <property type="match status" value="1"/>
</dbReference>
<dbReference type="Gene3D" id="3.90.780.10">
    <property type="entry name" value="5'-Nucleotidase, C-terminal domain"/>
    <property type="match status" value="1"/>
</dbReference>
<evidence type="ECO:0000256" key="4">
    <source>
        <dbReference type="ARBA" id="ARBA00022723"/>
    </source>
</evidence>
<dbReference type="CDD" id="cd07409">
    <property type="entry name" value="MPP_CD73_N"/>
    <property type="match status" value="1"/>
</dbReference>
<keyword evidence="6 8" id="KW-0547">Nucleotide-binding</keyword>
<dbReference type="InterPro" id="IPR006179">
    <property type="entry name" value="5_nucleotidase/apyrase"/>
</dbReference>
<accession>A0A4R3P187</accession>
<evidence type="ECO:0000256" key="3">
    <source>
        <dbReference type="ARBA" id="ARBA00022525"/>
    </source>
</evidence>
<dbReference type="PROSITE" id="PS00785">
    <property type="entry name" value="5_NUCLEOTIDASE_1"/>
    <property type="match status" value="1"/>
</dbReference>
<feature type="chain" id="PRO_5020870414" evidence="8">
    <location>
        <begin position="25"/>
        <end position="536"/>
    </location>
</feature>
<dbReference type="FunFam" id="3.90.780.10:FF:000004">
    <property type="entry name" value="UDP-sugar hydrolase, putative"/>
    <property type="match status" value="1"/>
</dbReference>
<dbReference type="SUPFAM" id="SSF55816">
    <property type="entry name" value="5'-nucleotidase (syn. UDP-sugar hydrolase), C-terminal domain"/>
    <property type="match status" value="1"/>
</dbReference>
<dbReference type="Pfam" id="PF00149">
    <property type="entry name" value="Metallophos"/>
    <property type="match status" value="1"/>
</dbReference>
<comment type="similarity">
    <text evidence="2 8">Belongs to the 5'-nucleotidase family.</text>
</comment>
<dbReference type="FunFam" id="3.60.21.10:FF:000020">
    <property type="entry name" value="NT5E isoform 4"/>
    <property type="match status" value="1"/>
</dbReference>
<organism evidence="11 12">
    <name type="scientific">Martelella mediterranea</name>
    <dbReference type="NCBI Taxonomy" id="293089"/>
    <lineage>
        <taxon>Bacteria</taxon>
        <taxon>Pseudomonadati</taxon>
        <taxon>Pseudomonadota</taxon>
        <taxon>Alphaproteobacteria</taxon>
        <taxon>Hyphomicrobiales</taxon>
        <taxon>Aurantimonadaceae</taxon>
        <taxon>Martelella</taxon>
    </lineage>
</organism>
<feature type="signal peptide" evidence="8">
    <location>
        <begin position="1"/>
        <end position="24"/>
    </location>
</feature>
<feature type="domain" description="Calcineurin-like phosphoesterase" evidence="9">
    <location>
        <begin position="29"/>
        <end position="248"/>
    </location>
</feature>
<dbReference type="InterPro" id="IPR008334">
    <property type="entry name" value="5'-Nucleotdase_C"/>
</dbReference>
<evidence type="ECO:0000256" key="6">
    <source>
        <dbReference type="ARBA" id="ARBA00022741"/>
    </source>
</evidence>
<dbReference type="GO" id="GO:0009166">
    <property type="term" value="P:nucleotide catabolic process"/>
    <property type="evidence" value="ECO:0007669"/>
    <property type="project" value="InterPro"/>
</dbReference>
<name>A0A4R3P187_9HYPH</name>
<comment type="subcellular location">
    <subcellularLocation>
        <location evidence="1">Secreted</location>
    </subcellularLocation>
</comment>
<evidence type="ECO:0000259" key="9">
    <source>
        <dbReference type="Pfam" id="PF00149"/>
    </source>
</evidence>
<evidence type="ECO:0000256" key="5">
    <source>
        <dbReference type="ARBA" id="ARBA00022729"/>
    </source>
</evidence>
<dbReference type="InterPro" id="IPR029052">
    <property type="entry name" value="Metallo-depent_PP-like"/>
</dbReference>
<dbReference type="PANTHER" id="PTHR11575:SF24">
    <property type="entry name" value="5'-NUCLEOTIDASE"/>
    <property type="match status" value="1"/>
</dbReference>
<evidence type="ECO:0000256" key="8">
    <source>
        <dbReference type="RuleBase" id="RU362119"/>
    </source>
</evidence>
<dbReference type="InterPro" id="IPR036907">
    <property type="entry name" value="5'-Nucleotdase_C_sf"/>
</dbReference>
<dbReference type="Gene3D" id="3.60.21.10">
    <property type="match status" value="1"/>
</dbReference>
<evidence type="ECO:0000256" key="2">
    <source>
        <dbReference type="ARBA" id="ARBA00006654"/>
    </source>
</evidence>
<feature type="domain" description="5'-Nucleotidase C-terminal" evidence="10">
    <location>
        <begin position="337"/>
        <end position="497"/>
    </location>
</feature>
<gene>
    <name evidence="11" type="ORF">EDC90_10102</name>
</gene>
<dbReference type="EMBL" id="SMAR01000010">
    <property type="protein sequence ID" value="TCT40151.1"/>
    <property type="molecule type" value="Genomic_DNA"/>
</dbReference>
<proteinExistence type="inferred from homology"/>
<evidence type="ECO:0000259" key="10">
    <source>
        <dbReference type="Pfam" id="PF02872"/>
    </source>
</evidence>
<dbReference type="AlphaFoldDB" id="A0A4R3P187"/>
<evidence type="ECO:0000313" key="12">
    <source>
        <dbReference type="Proteomes" id="UP000295097"/>
    </source>
</evidence>
<dbReference type="GO" id="GO:0005576">
    <property type="term" value="C:extracellular region"/>
    <property type="evidence" value="ECO:0007669"/>
    <property type="project" value="UniProtKB-SubCell"/>
</dbReference>
<keyword evidence="4" id="KW-0479">Metal-binding</keyword>
<evidence type="ECO:0000256" key="7">
    <source>
        <dbReference type="ARBA" id="ARBA00022801"/>
    </source>
</evidence>
<dbReference type="InterPro" id="IPR006146">
    <property type="entry name" value="5'-Nucleotdase_CS"/>
</dbReference>